<comment type="caution">
    <text evidence="1">The sequence shown here is derived from an EMBL/GenBank/DDBJ whole genome shotgun (WGS) entry which is preliminary data.</text>
</comment>
<reference evidence="2" key="1">
    <citation type="journal article" date="2013" name="Mol. Plant Microbe Interact.">
        <title>Global aspects of pacC regulation of pathogenicity genes in Colletotrichum gloeosporioides as revealed by transcriptome analysis.</title>
        <authorList>
            <person name="Alkan N."/>
            <person name="Meng X."/>
            <person name="Friedlander G."/>
            <person name="Reuveni E."/>
            <person name="Sukno S."/>
            <person name="Sherman A."/>
            <person name="Thon M."/>
            <person name="Fluhr R."/>
            <person name="Prusky D."/>
        </authorList>
    </citation>
    <scope>NUCLEOTIDE SEQUENCE [LARGE SCALE GENOMIC DNA]</scope>
    <source>
        <strain evidence="2">Cg-14</strain>
    </source>
</reference>
<organism evidence="1 2">
    <name type="scientific">Colletotrichum gloeosporioides (strain Cg-14)</name>
    <name type="common">Anthracnose fungus</name>
    <name type="synonym">Glomerella cingulata</name>
    <dbReference type="NCBI Taxonomy" id="1237896"/>
    <lineage>
        <taxon>Eukaryota</taxon>
        <taxon>Fungi</taxon>
        <taxon>Dikarya</taxon>
        <taxon>Ascomycota</taxon>
        <taxon>Pezizomycotina</taxon>
        <taxon>Sordariomycetes</taxon>
        <taxon>Hypocreomycetidae</taxon>
        <taxon>Glomerellales</taxon>
        <taxon>Glomerellaceae</taxon>
        <taxon>Colletotrichum</taxon>
        <taxon>Colletotrichum gloeosporioides species complex</taxon>
    </lineage>
</organism>
<accession>T0LAU3</accession>
<dbReference type="HOGENOM" id="CLU_2320208_0_0_1"/>
<gene>
    <name evidence="1" type="ORF">CGLO_15709</name>
</gene>
<proteinExistence type="predicted"/>
<evidence type="ECO:0000313" key="2">
    <source>
        <dbReference type="Proteomes" id="UP000015530"/>
    </source>
</evidence>
<name>T0LAU3_COLGC</name>
<sequence>MLSRAPTVKDERHALAGTLAVPGECYRTIDVSVPAGTVGNAELRRPVVAPGEGPCLGKSSVLVNYEQFHHNPTSPGIDEVVFRAFPVSSQFLFTARPSE</sequence>
<evidence type="ECO:0000313" key="1">
    <source>
        <dbReference type="EMBL" id="EQB45420.1"/>
    </source>
</evidence>
<protein>
    <submittedName>
        <fullName evidence="1">Uncharacterized protein</fullName>
    </submittedName>
</protein>
<dbReference type="EMBL" id="AMYD01003727">
    <property type="protein sequence ID" value="EQB45420.1"/>
    <property type="molecule type" value="Genomic_DNA"/>
</dbReference>
<dbReference type="Proteomes" id="UP000015530">
    <property type="component" value="Unassembled WGS sequence"/>
</dbReference>
<dbReference type="AlphaFoldDB" id="T0LAU3"/>